<keyword evidence="2" id="KW-1185">Reference proteome</keyword>
<name>A0A2I1HJS4_9GLOM</name>
<reference evidence="1 2" key="1">
    <citation type="submission" date="2015-10" db="EMBL/GenBank/DDBJ databases">
        <title>Genome analyses suggest a sexual origin of heterokaryosis in a supposedly ancient asexual fungus.</title>
        <authorList>
            <person name="Ropars J."/>
            <person name="Sedzielewska K."/>
            <person name="Noel J."/>
            <person name="Charron P."/>
            <person name="Farinelli L."/>
            <person name="Marton T."/>
            <person name="Kruger M."/>
            <person name="Pelin A."/>
            <person name="Brachmann A."/>
            <person name="Corradi N."/>
        </authorList>
    </citation>
    <scope>NUCLEOTIDE SEQUENCE [LARGE SCALE GENOMIC DNA]</scope>
    <source>
        <strain evidence="1 2">A4</strain>
    </source>
</reference>
<dbReference type="Proteomes" id="UP000234323">
    <property type="component" value="Unassembled WGS sequence"/>
</dbReference>
<dbReference type="VEuPathDB" id="FungiDB:RhiirA1_541243"/>
<comment type="caution">
    <text evidence="1">The sequence shown here is derived from an EMBL/GenBank/DDBJ whole genome shotgun (WGS) entry which is preliminary data.</text>
</comment>
<dbReference type="AlphaFoldDB" id="A0A2I1HJS4"/>
<organism evidence="1 2">
    <name type="scientific">Rhizophagus irregularis</name>
    <dbReference type="NCBI Taxonomy" id="588596"/>
    <lineage>
        <taxon>Eukaryota</taxon>
        <taxon>Fungi</taxon>
        <taxon>Fungi incertae sedis</taxon>
        <taxon>Mucoromycota</taxon>
        <taxon>Glomeromycotina</taxon>
        <taxon>Glomeromycetes</taxon>
        <taxon>Glomerales</taxon>
        <taxon>Glomeraceae</taxon>
        <taxon>Rhizophagus</taxon>
    </lineage>
</organism>
<accession>A0A2I1HJS4</accession>
<proteinExistence type="predicted"/>
<dbReference type="EMBL" id="LLXI01003379">
    <property type="protein sequence ID" value="PKY59138.1"/>
    <property type="molecule type" value="Genomic_DNA"/>
</dbReference>
<protein>
    <submittedName>
        <fullName evidence="1">Uncharacterized protein</fullName>
    </submittedName>
</protein>
<evidence type="ECO:0000313" key="1">
    <source>
        <dbReference type="EMBL" id="PKY59138.1"/>
    </source>
</evidence>
<gene>
    <name evidence="1" type="ORF">RhiirA4_481632</name>
</gene>
<evidence type="ECO:0000313" key="2">
    <source>
        <dbReference type="Proteomes" id="UP000234323"/>
    </source>
</evidence>
<sequence length="160" mass="17667">MDSEMSRISQLEASLTFIAEHHVSFHENVTQLLSSLIQDGFLQSLFDKTPSKPVDKAQLLIDRFGEAADPANFTLQAQATNIQPTTLSLLFSTALYVSSRSWENFASKYYMTFGDMGDLGDSDTDDELGETSAQALDKDEIHRIIDAKISNLGLQTPNTA</sequence>